<reference evidence="1 2" key="1">
    <citation type="journal article" date="2020" name="Microb. Ecol.">
        <title>Ecogenomics of the Marine Benthic Filamentous Cyanobacterium Adonisia.</title>
        <authorList>
            <person name="Walter J.M."/>
            <person name="Coutinho F.H."/>
            <person name="Leomil L."/>
            <person name="Hargreaves P.I."/>
            <person name="Campeao M.E."/>
            <person name="Vieira V.V."/>
            <person name="Silva B.S."/>
            <person name="Fistarol G.O."/>
            <person name="Salomon P.S."/>
            <person name="Sawabe T."/>
            <person name="Mino S."/>
            <person name="Hosokawa M."/>
            <person name="Miyashita H."/>
            <person name="Maruyama F."/>
            <person name="van Verk M.C."/>
            <person name="Dutilh B.E."/>
            <person name="Thompson C.C."/>
            <person name="Thompson F.L."/>
        </authorList>
    </citation>
    <scope>NUCLEOTIDE SEQUENCE [LARGE SCALE GENOMIC DNA]</scope>
    <source>
        <strain evidence="1 2">CCMR0082</strain>
    </source>
</reference>
<proteinExistence type="predicted"/>
<dbReference type="Proteomes" id="UP000473574">
    <property type="component" value="Unassembled WGS sequence"/>
</dbReference>
<comment type="caution">
    <text evidence="1">The sequence shown here is derived from an EMBL/GenBank/DDBJ whole genome shotgun (WGS) entry which is preliminary data.</text>
</comment>
<evidence type="ECO:0000313" key="2">
    <source>
        <dbReference type="Proteomes" id="UP000473574"/>
    </source>
</evidence>
<organism evidence="1 2">
    <name type="scientific">Adonisia turfae CCMR0082</name>
    <dbReference type="NCBI Taxonomy" id="2304604"/>
    <lineage>
        <taxon>Bacteria</taxon>
        <taxon>Bacillati</taxon>
        <taxon>Cyanobacteriota</taxon>
        <taxon>Adonisia</taxon>
        <taxon>Adonisia turfae</taxon>
    </lineage>
</organism>
<dbReference type="EMBL" id="QZCE01000002">
    <property type="protein sequence ID" value="NEZ64790.1"/>
    <property type="molecule type" value="Genomic_DNA"/>
</dbReference>
<dbReference type="AlphaFoldDB" id="A0A6M0S8Q7"/>
<dbReference type="RefSeq" id="WP_163665338.1">
    <property type="nucleotide sequence ID" value="NZ_QZCE01000002.1"/>
</dbReference>
<sequence>MAYDAAAIFYEALEKSSCVPTLENTAFCRIQVQEQLATQVALDYGATGRLRFDSGNRVVSESKEERSNGDGILVELREGSFERIPD</sequence>
<name>A0A6M0S8Q7_9CYAN</name>
<accession>A0A6M0S8Q7</accession>
<protein>
    <submittedName>
        <fullName evidence="1">Uncharacterized protein</fullName>
    </submittedName>
</protein>
<gene>
    <name evidence="1" type="ORF">D0962_18690</name>
</gene>
<evidence type="ECO:0000313" key="1">
    <source>
        <dbReference type="EMBL" id="NEZ64790.1"/>
    </source>
</evidence>